<evidence type="ECO:0000313" key="6">
    <source>
        <dbReference type="EMBL" id="MFB9769754.1"/>
    </source>
</evidence>
<dbReference type="Pfam" id="PF00535">
    <property type="entry name" value="Glycos_transf_2"/>
    <property type="match status" value="1"/>
</dbReference>
<dbReference type="Proteomes" id="UP001589691">
    <property type="component" value="Unassembled WGS sequence"/>
</dbReference>
<dbReference type="PANTHER" id="PTHR43179">
    <property type="entry name" value="RHAMNOSYLTRANSFERASE WBBL"/>
    <property type="match status" value="1"/>
</dbReference>
<comment type="similarity">
    <text evidence="2">Belongs to the glycosyltransferase 2 family.</text>
</comment>
<dbReference type="SUPFAM" id="SSF53448">
    <property type="entry name" value="Nucleotide-diphospho-sugar transferases"/>
    <property type="match status" value="1"/>
</dbReference>
<evidence type="ECO:0000313" key="7">
    <source>
        <dbReference type="Proteomes" id="UP001589691"/>
    </source>
</evidence>
<evidence type="ECO:0000259" key="5">
    <source>
        <dbReference type="Pfam" id="PF00535"/>
    </source>
</evidence>
<dbReference type="CDD" id="cd04185">
    <property type="entry name" value="GT_2_like_b"/>
    <property type="match status" value="1"/>
</dbReference>
<evidence type="ECO:0000256" key="4">
    <source>
        <dbReference type="ARBA" id="ARBA00022679"/>
    </source>
</evidence>
<dbReference type="PANTHER" id="PTHR43179:SF12">
    <property type="entry name" value="GALACTOFURANOSYLTRANSFERASE GLFT2"/>
    <property type="match status" value="1"/>
</dbReference>
<keyword evidence="3" id="KW-0328">Glycosyltransferase</keyword>
<keyword evidence="7" id="KW-1185">Reference proteome</keyword>
<dbReference type="InterPro" id="IPR029044">
    <property type="entry name" value="Nucleotide-diphossugar_trans"/>
</dbReference>
<dbReference type="RefSeq" id="WP_137641479.1">
    <property type="nucleotide sequence ID" value="NZ_BJEA01000001.1"/>
</dbReference>
<reference evidence="6 7" key="1">
    <citation type="submission" date="2024-09" db="EMBL/GenBank/DDBJ databases">
        <authorList>
            <person name="Sun Q."/>
            <person name="Mori K."/>
        </authorList>
    </citation>
    <scope>NUCLEOTIDE SEQUENCE [LARGE SCALE GENOMIC DNA]</scope>
    <source>
        <strain evidence="6 7">TBRC 4576</strain>
    </source>
</reference>
<dbReference type="EMBL" id="JBHLZY010000020">
    <property type="protein sequence ID" value="MFB9769754.1"/>
    <property type="molecule type" value="Genomic_DNA"/>
</dbReference>
<sequence>MQYGAIVVTFNRKKLLLEAINALLNQTVPPAKIILIDNHSTDGTQQALRDHQLLTDSRIDYRYLEANIGGAGGFARGMQIALANVDLDWVSLSDDDAIFEPDYFEKLIDYQQNHPERAILTGSVYVADGRLQADQRNRFKSWSTFQTKAVPASEYAGNFEFDQYTFCGVFLKTAVLRKVGIADAGFFIWWDDCEYAVRTARLAKPVNVSAAKLIHKTYLPSLDLKEKFIPDWRLYYGLRNRFITIRRWRANGLVSLIWLILFYGRLGLKLCGPFYRGYRGMVVRAYYESFRDALKEREGLNPHFMPGQKFPKHQ</sequence>
<name>A0ABV5WUD3_9LACO</name>
<organism evidence="6 7">
    <name type="scientific">Lactiplantibacillus modestisalitolerans</name>
    <dbReference type="NCBI Taxonomy" id="1457219"/>
    <lineage>
        <taxon>Bacteria</taxon>
        <taxon>Bacillati</taxon>
        <taxon>Bacillota</taxon>
        <taxon>Bacilli</taxon>
        <taxon>Lactobacillales</taxon>
        <taxon>Lactobacillaceae</taxon>
        <taxon>Lactiplantibacillus</taxon>
    </lineage>
</organism>
<comment type="pathway">
    <text evidence="1">Cell wall biogenesis; cell wall polysaccharide biosynthesis.</text>
</comment>
<gene>
    <name evidence="6" type="ORF">ACFFLI_07735</name>
</gene>
<dbReference type="Gene3D" id="3.90.550.10">
    <property type="entry name" value="Spore Coat Polysaccharide Biosynthesis Protein SpsA, Chain A"/>
    <property type="match status" value="1"/>
</dbReference>
<keyword evidence="4" id="KW-0808">Transferase</keyword>
<evidence type="ECO:0000256" key="3">
    <source>
        <dbReference type="ARBA" id="ARBA00022676"/>
    </source>
</evidence>
<dbReference type="InterPro" id="IPR001173">
    <property type="entry name" value="Glyco_trans_2-like"/>
</dbReference>
<proteinExistence type="inferred from homology"/>
<comment type="caution">
    <text evidence="6">The sequence shown here is derived from an EMBL/GenBank/DDBJ whole genome shotgun (WGS) entry which is preliminary data.</text>
</comment>
<protein>
    <submittedName>
        <fullName evidence="6">Glycosyltransferase family 2 protein</fullName>
    </submittedName>
</protein>
<evidence type="ECO:0000256" key="1">
    <source>
        <dbReference type="ARBA" id="ARBA00004776"/>
    </source>
</evidence>
<evidence type="ECO:0000256" key="2">
    <source>
        <dbReference type="ARBA" id="ARBA00006739"/>
    </source>
</evidence>
<accession>A0ABV5WUD3</accession>
<feature type="domain" description="Glycosyltransferase 2-like" evidence="5">
    <location>
        <begin position="6"/>
        <end position="146"/>
    </location>
</feature>